<dbReference type="EMBL" id="FXTY01000003">
    <property type="protein sequence ID" value="SMP20412.1"/>
    <property type="molecule type" value="Genomic_DNA"/>
</dbReference>
<dbReference type="Proteomes" id="UP001157961">
    <property type="component" value="Unassembled WGS sequence"/>
</dbReference>
<evidence type="ECO:0000313" key="5">
    <source>
        <dbReference type="Proteomes" id="UP001157961"/>
    </source>
</evidence>
<keyword evidence="3" id="KW-0472">Membrane</keyword>
<feature type="region of interest" description="Disordered" evidence="2">
    <location>
        <begin position="1"/>
        <end position="22"/>
    </location>
</feature>
<evidence type="ECO:0000256" key="3">
    <source>
        <dbReference type="SAM" id="Phobius"/>
    </source>
</evidence>
<proteinExistence type="predicted"/>
<keyword evidence="1" id="KW-0175">Coiled coil</keyword>
<feature type="transmembrane region" description="Helical" evidence="3">
    <location>
        <begin position="34"/>
        <end position="55"/>
    </location>
</feature>
<sequence length="397" mass="44217">MAKVKALKTAAKTDGPTGVMQAPPKLSPLKHKRWGLILSFLMLFWVPVGLGGAYFGVIASDRYAAGASFVIRGLEGGGTPDFVTSFTGLSPSGSTTSDSYVVRNFLESADLLRQLDAELDMRGHYSQEFIDPIARFRPDSTFEELVKYWQWRIKTTYDSTTGIVTYEVQAFDPEMAERLAQVALAAADRLVNELSEKARQDSVQFAGKEVERAEERVRKVRLQLVDFRAERGTVDPVINAQLDAELMSSLETKLVDIQARINALSGSVDADSPMLVQLNRQAVALEEQILQRRALIGRVGDADSKRNTAEALAAYEGLLIEQNFAQQSYASAMVSLETARMDADRQQRYLAVFARPFVPNEPAYPVRVRDFFLVIVASFALWAISMLIAYTIRDHMR</sequence>
<evidence type="ECO:0000256" key="2">
    <source>
        <dbReference type="SAM" id="MobiDB-lite"/>
    </source>
</evidence>
<dbReference type="InterPro" id="IPR050445">
    <property type="entry name" value="Bact_polysacc_biosynth/exp"/>
</dbReference>
<gene>
    <name evidence="4" type="ORF">SAMN06265373_103516</name>
</gene>
<evidence type="ECO:0000313" key="4">
    <source>
        <dbReference type="EMBL" id="SMP20412.1"/>
    </source>
</evidence>
<keyword evidence="3" id="KW-1133">Transmembrane helix</keyword>
<name>A0ABY1NWL7_9RHOB</name>
<feature type="transmembrane region" description="Helical" evidence="3">
    <location>
        <begin position="371"/>
        <end position="392"/>
    </location>
</feature>
<keyword evidence="3" id="KW-0812">Transmembrane</keyword>
<protein>
    <submittedName>
        <fullName evidence="4">Capsular polysaccharide transport system permease protein</fullName>
    </submittedName>
</protein>
<dbReference type="RefSeq" id="WP_283425938.1">
    <property type="nucleotide sequence ID" value="NZ_FXTY01000003.1"/>
</dbReference>
<dbReference type="PANTHER" id="PTHR32309">
    <property type="entry name" value="TYROSINE-PROTEIN KINASE"/>
    <property type="match status" value="1"/>
</dbReference>
<feature type="coiled-coil region" evidence="1">
    <location>
        <begin position="203"/>
        <end position="230"/>
    </location>
</feature>
<reference evidence="4 5" key="1">
    <citation type="submission" date="2017-05" db="EMBL/GenBank/DDBJ databases">
        <authorList>
            <person name="Varghese N."/>
            <person name="Submissions S."/>
        </authorList>
    </citation>
    <scope>NUCLEOTIDE SEQUENCE [LARGE SCALE GENOMIC DNA]</scope>
    <source>
        <strain evidence="4 5">DSM 29734</strain>
    </source>
</reference>
<keyword evidence="5" id="KW-1185">Reference proteome</keyword>
<dbReference type="PANTHER" id="PTHR32309:SF13">
    <property type="entry name" value="FERRIC ENTEROBACTIN TRANSPORT PROTEIN FEPE"/>
    <property type="match status" value="1"/>
</dbReference>
<feature type="compositionally biased region" description="Low complexity" evidence="2">
    <location>
        <begin position="1"/>
        <end position="13"/>
    </location>
</feature>
<evidence type="ECO:0000256" key="1">
    <source>
        <dbReference type="SAM" id="Coils"/>
    </source>
</evidence>
<organism evidence="4 5">
    <name type="scientific">Shimia sagamensis</name>
    <dbReference type="NCBI Taxonomy" id="1566352"/>
    <lineage>
        <taxon>Bacteria</taxon>
        <taxon>Pseudomonadati</taxon>
        <taxon>Pseudomonadota</taxon>
        <taxon>Alphaproteobacteria</taxon>
        <taxon>Rhodobacterales</taxon>
        <taxon>Roseobacteraceae</taxon>
    </lineage>
</organism>
<comment type="caution">
    <text evidence="4">The sequence shown here is derived from an EMBL/GenBank/DDBJ whole genome shotgun (WGS) entry which is preliminary data.</text>
</comment>
<accession>A0ABY1NWL7</accession>